<keyword evidence="8 10" id="KW-0472">Membrane</keyword>
<comment type="caution">
    <text evidence="13">The sequence shown here is derived from an EMBL/GenBank/DDBJ whole genome shotgun (WGS) entry which is preliminary data.</text>
</comment>
<sequence>MKNSIQSKILISFSIIIYIGLSALLVVSYKLTEQNNNNIIYSDMVEAKKNMDQYLKQYFLINNIVLNEASLITNADDISRQLSSSFEDNVDIYNLNGNKISHNLEQNTAEDKKEDLANAMKGKISYATTFYGNKTKISLSYPIEVNSNYIGILRYTKDYTQLFNNSKRFRDVISIFAIVIFSLVFIVASILSRQITKPIKRLEETSEEVASGNFDISIDVNSDDEIGDLAKRFEMMIKKIKEQIKIIEEDRDMLKESEAQNKIFFDNVTHELKTPITVIMGYAQAIQENDITDKKLFDKSISYIFNESKRLNNMVVELLELSKTSSMNFTYNFEKVDIGELVKMTSDEMNIKGKKYNIDICCNAMEGLYLKGDRDRLKEVIINLIDNSIKYGSVNSKIEVSVYKENNTIFIKVKDEGEGILEENIKKLFDPFYRASKKVSRELGSAGLGLTIVKNIVEKHGGSIKIKSKINEGTEVIISFEENYLC</sequence>
<feature type="domain" description="HAMP" evidence="12">
    <location>
        <begin position="193"/>
        <end position="245"/>
    </location>
</feature>
<comment type="subcellular location">
    <subcellularLocation>
        <location evidence="2">Membrane</location>
        <topology evidence="2">Multi-pass membrane protein</topology>
    </subcellularLocation>
</comment>
<dbReference type="EC" id="2.7.13.3" evidence="3"/>
<dbReference type="FunFam" id="3.30.565.10:FF:000006">
    <property type="entry name" value="Sensor histidine kinase WalK"/>
    <property type="match status" value="1"/>
</dbReference>
<feature type="coiled-coil region" evidence="9">
    <location>
        <begin position="230"/>
        <end position="257"/>
    </location>
</feature>
<dbReference type="GO" id="GO:0005886">
    <property type="term" value="C:plasma membrane"/>
    <property type="evidence" value="ECO:0007669"/>
    <property type="project" value="TreeGrafter"/>
</dbReference>
<keyword evidence="7" id="KW-0902">Two-component regulatory system</keyword>
<evidence type="ECO:0000256" key="1">
    <source>
        <dbReference type="ARBA" id="ARBA00000085"/>
    </source>
</evidence>
<evidence type="ECO:0000256" key="8">
    <source>
        <dbReference type="ARBA" id="ARBA00023136"/>
    </source>
</evidence>
<dbReference type="AlphaFoldDB" id="A0A949TEQ7"/>
<evidence type="ECO:0000256" key="9">
    <source>
        <dbReference type="SAM" id="Coils"/>
    </source>
</evidence>
<keyword evidence="10" id="KW-0812">Transmembrane</keyword>
<dbReference type="SMART" id="SM00387">
    <property type="entry name" value="HATPase_c"/>
    <property type="match status" value="1"/>
</dbReference>
<dbReference type="CDD" id="cd00082">
    <property type="entry name" value="HisKA"/>
    <property type="match status" value="1"/>
</dbReference>
<dbReference type="PANTHER" id="PTHR45528">
    <property type="entry name" value="SENSOR HISTIDINE KINASE CPXA"/>
    <property type="match status" value="1"/>
</dbReference>
<dbReference type="EMBL" id="JAEEGC010000004">
    <property type="protein sequence ID" value="MBV7271419.1"/>
    <property type="molecule type" value="Genomic_DNA"/>
</dbReference>
<dbReference type="SMART" id="SM00388">
    <property type="entry name" value="HisKA"/>
    <property type="match status" value="1"/>
</dbReference>
<dbReference type="Pfam" id="PF00672">
    <property type="entry name" value="HAMP"/>
    <property type="match status" value="1"/>
</dbReference>
<dbReference type="InterPro" id="IPR003594">
    <property type="entry name" value="HATPase_dom"/>
</dbReference>
<feature type="transmembrane region" description="Helical" evidence="10">
    <location>
        <begin position="172"/>
        <end position="191"/>
    </location>
</feature>
<protein>
    <recommendedName>
        <fullName evidence="3">histidine kinase</fullName>
        <ecNumber evidence="3">2.7.13.3</ecNumber>
    </recommendedName>
</protein>
<evidence type="ECO:0000256" key="6">
    <source>
        <dbReference type="ARBA" id="ARBA00022777"/>
    </source>
</evidence>
<dbReference type="GO" id="GO:0000155">
    <property type="term" value="F:phosphorelay sensor kinase activity"/>
    <property type="evidence" value="ECO:0007669"/>
    <property type="project" value="InterPro"/>
</dbReference>
<feature type="domain" description="Histidine kinase" evidence="11">
    <location>
        <begin position="267"/>
        <end position="484"/>
    </location>
</feature>
<dbReference type="PANTHER" id="PTHR45528:SF10">
    <property type="entry name" value="METHYL-ACCEPTING CHEMOTAXIS PROTEIN"/>
    <property type="match status" value="1"/>
</dbReference>
<evidence type="ECO:0000256" key="2">
    <source>
        <dbReference type="ARBA" id="ARBA00004141"/>
    </source>
</evidence>
<dbReference type="CDD" id="cd00075">
    <property type="entry name" value="HATPase"/>
    <property type="match status" value="1"/>
</dbReference>
<evidence type="ECO:0000259" key="12">
    <source>
        <dbReference type="PROSITE" id="PS50885"/>
    </source>
</evidence>
<evidence type="ECO:0000256" key="4">
    <source>
        <dbReference type="ARBA" id="ARBA00022553"/>
    </source>
</evidence>
<dbReference type="CDD" id="cd06225">
    <property type="entry name" value="HAMP"/>
    <property type="match status" value="1"/>
</dbReference>
<dbReference type="InterPro" id="IPR005467">
    <property type="entry name" value="His_kinase_dom"/>
</dbReference>
<keyword evidence="9" id="KW-0175">Coiled coil</keyword>
<evidence type="ECO:0000256" key="10">
    <source>
        <dbReference type="SAM" id="Phobius"/>
    </source>
</evidence>
<dbReference type="Pfam" id="PF02518">
    <property type="entry name" value="HATPase_c"/>
    <property type="match status" value="1"/>
</dbReference>
<evidence type="ECO:0000259" key="11">
    <source>
        <dbReference type="PROSITE" id="PS50109"/>
    </source>
</evidence>
<reference evidence="13" key="1">
    <citation type="submission" date="2020-12" db="EMBL/GenBank/DDBJ databases">
        <title>Clostridium thailandense sp. nov., a novel acetogenic bacterium isolated from peat land soil in Thailand.</title>
        <authorList>
            <person name="Chaikitkaew S."/>
            <person name="Birkeland N.K."/>
        </authorList>
    </citation>
    <scope>NUCLEOTIDE SEQUENCE</scope>
    <source>
        <strain evidence="13">PL3</strain>
    </source>
</reference>
<name>A0A949TEQ7_9CLOT</name>
<evidence type="ECO:0000313" key="14">
    <source>
        <dbReference type="Proteomes" id="UP000694308"/>
    </source>
</evidence>
<evidence type="ECO:0000256" key="5">
    <source>
        <dbReference type="ARBA" id="ARBA00022679"/>
    </source>
</evidence>
<dbReference type="Proteomes" id="UP000694308">
    <property type="component" value="Unassembled WGS sequence"/>
</dbReference>
<accession>A0A949TEQ7</accession>
<gene>
    <name evidence="13" type="ORF">I6U48_00600</name>
</gene>
<evidence type="ECO:0000256" key="7">
    <source>
        <dbReference type="ARBA" id="ARBA00023012"/>
    </source>
</evidence>
<keyword evidence="4" id="KW-0597">Phosphoprotein</keyword>
<keyword evidence="5" id="KW-0808">Transferase</keyword>
<proteinExistence type="predicted"/>
<dbReference type="PROSITE" id="PS50109">
    <property type="entry name" value="HIS_KIN"/>
    <property type="match status" value="1"/>
</dbReference>
<dbReference type="InterPro" id="IPR003661">
    <property type="entry name" value="HisK_dim/P_dom"/>
</dbReference>
<dbReference type="FunFam" id="1.10.287.130:FF:000001">
    <property type="entry name" value="Two-component sensor histidine kinase"/>
    <property type="match status" value="1"/>
</dbReference>
<organism evidence="13 14">
    <name type="scientific">Clostridium thailandense</name>
    <dbReference type="NCBI Taxonomy" id="2794346"/>
    <lineage>
        <taxon>Bacteria</taxon>
        <taxon>Bacillati</taxon>
        <taxon>Bacillota</taxon>
        <taxon>Clostridia</taxon>
        <taxon>Eubacteriales</taxon>
        <taxon>Clostridiaceae</taxon>
        <taxon>Clostridium</taxon>
    </lineage>
</organism>
<comment type="catalytic activity">
    <reaction evidence="1">
        <text>ATP + protein L-histidine = ADP + protein N-phospho-L-histidine.</text>
        <dbReference type="EC" id="2.7.13.3"/>
    </reaction>
</comment>
<dbReference type="RefSeq" id="WP_218318458.1">
    <property type="nucleotide sequence ID" value="NZ_JAEEGC010000004.1"/>
</dbReference>
<dbReference type="Pfam" id="PF00512">
    <property type="entry name" value="HisKA"/>
    <property type="match status" value="1"/>
</dbReference>
<dbReference type="InterPro" id="IPR050398">
    <property type="entry name" value="HssS/ArlS-like"/>
</dbReference>
<evidence type="ECO:0000256" key="3">
    <source>
        <dbReference type="ARBA" id="ARBA00012438"/>
    </source>
</evidence>
<feature type="transmembrane region" description="Helical" evidence="10">
    <location>
        <begin position="9"/>
        <end position="29"/>
    </location>
</feature>
<dbReference type="SMART" id="SM00304">
    <property type="entry name" value="HAMP"/>
    <property type="match status" value="1"/>
</dbReference>
<dbReference type="PROSITE" id="PS50885">
    <property type="entry name" value="HAMP"/>
    <property type="match status" value="1"/>
</dbReference>
<keyword evidence="14" id="KW-1185">Reference proteome</keyword>
<keyword evidence="10" id="KW-1133">Transmembrane helix</keyword>
<evidence type="ECO:0000313" key="13">
    <source>
        <dbReference type="EMBL" id="MBV7271419.1"/>
    </source>
</evidence>
<dbReference type="InterPro" id="IPR003660">
    <property type="entry name" value="HAMP_dom"/>
</dbReference>
<keyword evidence="6 13" id="KW-0418">Kinase</keyword>